<comment type="caution">
    <text evidence="2">The sequence shown here is derived from an EMBL/GenBank/DDBJ whole genome shotgun (WGS) entry which is preliminary data.</text>
</comment>
<reference evidence="2 3" key="1">
    <citation type="submission" date="2018-12" db="EMBL/GenBank/DDBJ databases">
        <authorList>
            <person name="Yu L."/>
        </authorList>
    </citation>
    <scope>NUCLEOTIDE SEQUENCE [LARGE SCALE GENOMIC DNA]</scope>
    <source>
        <strain evidence="2 3">HAW-EB2</strain>
    </source>
</reference>
<evidence type="ECO:0000256" key="1">
    <source>
        <dbReference type="SAM" id="SignalP"/>
    </source>
</evidence>
<keyword evidence="1" id="KW-0732">Signal</keyword>
<feature type="signal peptide" evidence="1">
    <location>
        <begin position="1"/>
        <end position="18"/>
    </location>
</feature>
<dbReference type="EMBL" id="RXNU01000002">
    <property type="protein sequence ID" value="RTR40068.1"/>
    <property type="molecule type" value="Genomic_DNA"/>
</dbReference>
<keyword evidence="3" id="KW-1185">Reference proteome</keyword>
<sequence length="201" mass="22892">MKMLTLLAALLLASTVQASNIRKDEIRNTWLSSELTKIATATARARAVKTSEEAVEIVEFLDKKLIPKYDPLLVACLREFSENIEKIIPCMEDSLRTNSSKWAVVGPGMIRSSDITLTFERTKHWVYGKVTFGFESRLDNPTFYVDDEEIGYSQNSSYRFTYDSRVTEDLKKGRKLTVRQFGKNDKVYSLKGLTKAVNESI</sequence>
<gene>
    <name evidence="2" type="ORF">EKG38_04890</name>
</gene>
<name>A0A431WXD1_9GAMM</name>
<evidence type="ECO:0000313" key="2">
    <source>
        <dbReference type="EMBL" id="RTR40068.1"/>
    </source>
</evidence>
<dbReference type="Proteomes" id="UP000267448">
    <property type="component" value="Unassembled WGS sequence"/>
</dbReference>
<proteinExistence type="predicted"/>
<organism evidence="2 3">
    <name type="scientific">Shewanella canadensis</name>
    <dbReference type="NCBI Taxonomy" id="271096"/>
    <lineage>
        <taxon>Bacteria</taxon>
        <taxon>Pseudomonadati</taxon>
        <taxon>Pseudomonadota</taxon>
        <taxon>Gammaproteobacteria</taxon>
        <taxon>Alteromonadales</taxon>
        <taxon>Shewanellaceae</taxon>
        <taxon>Shewanella</taxon>
    </lineage>
</organism>
<evidence type="ECO:0000313" key="3">
    <source>
        <dbReference type="Proteomes" id="UP000267448"/>
    </source>
</evidence>
<dbReference type="AlphaFoldDB" id="A0A431WXD1"/>
<feature type="chain" id="PRO_5019018012" evidence="1">
    <location>
        <begin position="19"/>
        <end position="201"/>
    </location>
</feature>
<protein>
    <submittedName>
        <fullName evidence="2">Uncharacterized protein</fullName>
    </submittedName>
</protein>
<dbReference type="RefSeq" id="WP_126519116.1">
    <property type="nucleotide sequence ID" value="NZ_RXNU01000002.1"/>
</dbReference>
<accession>A0A431WXD1</accession>